<feature type="coiled-coil region" evidence="1">
    <location>
        <begin position="85"/>
        <end position="112"/>
    </location>
</feature>
<protein>
    <submittedName>
        <fullName evidence="3">Uncharacterized protein</fullName>
    </submittedName>
</protein>
<reference evidence="3 4" key="1">
    <citation type="submission" date="2015-07" db="EMBL/GenBank/DDBJ databases">
        <title>The genome of Dufourea novaeangliae.</title>
        <authorList>
            <person name="Pan H."/>
            <person name="Kapheim K."/>
        </authorList>
    </citation>
    <scope>NUCLEOTIDE SEQUENCE [LARGE SCALE GENOMIC DNA]</scope>
    <source>
        <strain evidence="3">0120121106</strain>
        <tissue evidence="3">Whole body</tissue>
    </source>
</reference>
<feature type="compositionally biased region" description="Polar residues" evidence="2">
    <location>
        <begin position="25"/>
        <end position="55"/>
    </location>
</feature>
<evidence type="ECO:0000256" key="1">
    <source>
        <dbReference type="SAM" id="Coils"/>
    </source>
</evidence>
<gene>
    <name evidence="3" type="ORF">WN55_04127</name>
</gene>
<dbReference type="STRING" id="178035.A0A154PLA9"/>
<name>A0A154PLA9_DUFNO</name>
<proteinExistence type="predicted"/>
<evidence type="ECO:0000313" key="3">
    <source>
        <dbReference type="EMBL" id="KZC12661.1"/>
    </source>
</evidence>
<keyword evidence="1" id="KW-0175">Coiled coil</keyword>
<evidence type="ECO:0000256" key="2">
    <source>
        <dbReference type="SAM" id="MobiDB-lite"/>
    </source>
</evidence>
<evidence type="ECO:0000313" key="4">
    <source>
        <dbReference type="Proteomes" id="UP000076502"/>
    </source>
</evidence>
<feature type="region of interest" description="Disordered" evidence="2">
    <location>
        <begin position="25"/>
        <end position="59"/>
    </location>
</feature>
<dbReference type="EMBL" id="KQ434960">
    <property type="protein sequence ID" value="KZC12661.1"/>
    <property type="molecule type" value="Genomic_DNA"/>
</dbReference>
<keyword evidence="4" id="KW-1185">Reference proteome</keyword>
<sequence>MAKRKCYKRSRRKQGLYQSQEMLLQKSGSSDTIDSIGNNDTPLRRNVGSSEQLLEQRSPESVLFDSQQLELSCCGDLSPEFAPKLRRRKLDLNNLNTNYEQYESEIQKEMKLFKENQSDVEPQQQKVDTSTLYPMEKTLPMNEEIKVDMHKCESIQNSKSFSNAVLGVRNYNTDFHSFKSMYDLPYGYVSEPGQFSTFNSDVESQNPRFHHFLDEFQSAASVCEPVLTNERNQRKKKNTRNSFSSNLTASKTVWSSCTPESPTASTLDLPAVLDSGGCSRMEFEFSKKCTCATSAQSRSSSRFQFIKKPIHKIIFFCIWLMRKLANTFKQVRRFAALLYNLRQIWKNLKNAVNYVVMTLRSENKQMTDRFLEKVII</sequence>
<organism evidence="3 4">
    <name type="scientific">Dufourea novaeangliae</name>
    <name type="common">Sweat bee</name>
    <dbReference type="NCBI Taxonomy" id="178035"/>
    <lineage>
        <taxon>Eukaryota</taxon>
        <taxon>Metazoa</taxon>
        <taxon>Ecdysozoa</taxon>
        <taxon>Arthropoda</taxon>
        <taxon>Hexapoda</taxon>
        <taxon>Insecta</taxon>
        <taxon>Pterygota</taxon>
        <taxon>Neoptera</taxon>
        <taxon>Endopterygota</taxon>
        <taxon>Hymenoptera</taxon>
        <taxon>Apocrita</taxon>
        <taxon>Aculeata</taxon>
        <taxon>Apoidea</taxon>
        <taxon>Anthophila</taxon>
        <taxon>Halictidae</taxon>
        <taxon>Rophitinae</taxon>
        <taxon>Dufourea</taxon>
    </lineage>
</organism>
<dbReference type="OrthoDB" id="8193675at2759"/>
<dbReference type="Proteomes" id="UP000076502">
    <property type="component" value="Unassembled WGS sequence"/>
</dbReference>
<accession>A0A154PLA9</accession>
<dbReference type="AlphaFoldDB" id="A0A154PLA9"/>